<organism evidence="1 2">
    <name type="scientific">Citrobacter amalonaticus</name>
    <dbReference type="NCBI Taxonomy" id="35703"/>
    <lineage>
        <taxon>Bacteria</taxon>
        <taxon>Pseudomonadati</taxon>
        <taxon>Pseudomonadota</taxon>
        <taxon>Gammaproteobacteria</taxon>
        <taxon>Enterobacterales</taxon>
        <taxon>Enterobacteriaceae</taxon>
        <taxon>Citrobacter</taxon>
    </lineage>
</organism>
<evidence type="ECO:0000313" key="1">
    <source>
        <dbReference type="EMBL" id="RYT45550.1"/>
    </source>
</evidence>
<proteinExistence type="predicted"/>
<evidence type="ECO:0000313" key="2">
    <source>
        <dbReference type="Proteomes" id="UP000292985"/>
    </source>
</evidence>
<protein>
    <submittedName>
        <fullName evidence="1">Uncharacterized protein</fullName>
    </submittedName>
</protein>
<comment type="caution">
    <text evidence="1">The sequence shown here is derived from an EMBL/GenBank/DDBJ whole genome shotgun (WGS) entry which is preliminary data.</text>
</comment>
<dbReference type="EMBL" id="RCYA01000002">
    <property type="protein sequence ID" value="RYT45550.1"/>
    <property type="molecule type" value="Genomic_DNA"/>
</dbReference>
<dbReference type="Proteomes" id="UP000292985">
    <property type="component" value="Unassembled WGS sequence"/>
</dbReference>
<accession>A0ABY0HYD3</accession>
<sequence length="69" mass="8170">MYNQYHLQGILRNPLRTGLFAEILHNNANLSGLYCITICYGKIFKSAFLNYNCRELFWRRGSFACFLNR</sequence>
<gene>
    <name evidence="1" type="ORF">EAJ18_07285</name>
</gene>
<reference evidence="1 2" key="1">
    <citation type="journal article" date="2019" name="Science, e1252229">
        <title>Invertible promoters mediate bacterial phase variation, antibiotic resistance, and host adaptation in the gut.</title>
        <authorList>
            <person name="Jiang X."/>
            <person name="Hall A.B."/>
            <person name="Arthur T.D."/>
            <person name="Plichta D.R."/>
            <person name="Covington C.T."/>
            <person name="Poyet M."/>
            <person name="Crothers J."/>
            <person name="Moses P.L."/>
            <person name="Tolonen A.C."/>
            <person name="Vlamakis H."/>
            <person name="Alm E.J."/>
            <person name="Xavier R.J."/>
        </authorList>
    </citation>
    <scope>NUCLEOTIDE SEQUENCE [LARGE SCALE GENOMIC DNA]</scope>
    <source>
        <strain evidence="2">ca_0067</strain>
    </source>
</reference>
<name>A0ABY0HYD3_CITAM</name>
<keyword evidence="2" id="KW-1185">Reference proteome</keyword>